<keyword evidence="2" id="KW-0677">Repeat</keyword>
<dbReference type="SMART" id="SM00369">
    <property type="entry name" value="LRR_TYP"/>
    <property type="match status" value="3"/>
</dbReference>
<dbReference type="InterPro" id="IPR050216">
    <property type="entry name" value="LRR_domain-containing"/>
</dbReference>
<protein>
    <recommendedName>
        <fullName evidence="4">Type III effector Xcv3220-like C-terminal domain-containing protein</fullName>
    </recommendedName>
</protein>
<dbReference type="RefSeq" id="WP_268214446.1">
    <property type="nucleotide sequence ID" value="NZ_CP107241.1"/>
</dbReference>
<dbReference type="InterPro" id="IPR032675">
    <property type="entry name" value="LRR_dom_sf"/>
</dbReference>
<sequence length="652" mass="72329">MPRINGSRPPEVPTDNRQDTESRARDAQDQQAGLPRNPQRSAGLLSGLARPVPRQNPRRHATPSARDATSSQQGVSDARHDPGGSGGHWAIDEVSEDMFQPHVVPQLAPDERVRFHADAVDSPHILAPPLRTGGPSLRRSTQLQPYESVLSQWRQQCEAELSRWGNAWNLSNATVEGIVHDPYTALRLTETALARAASSDRSSLVVAHHPLPWLPEQMFRLAHLQHMSISNAGLMELPESISQLANLRSLELYDNPIGELPTSISRLGQLENLSIRSCPNLSELPKDLEIRNVDNRREGLVKLRQLELSHTGIRSLPKSLRYLKDLEKIRVTSSPLTAIDKDIHRLPNLQELDLCRCTHLREYPSISRGRPPLKKLILRDCSNLRTLPADIHKLNHLEELDLRGCSSLHSLPGTISLLPAACTIRVPAHLREQLNQLRAEALSTQTARPPPLTQGAAGPSHRHTAGAASSATTSTNQDTRQQDSERILDTAYALLEAIGEERNPFVEGAPPFNPEQRPAGAPTTLGQVPALRTMLAESRNSVFMTKLEDFAKRQRTAAYAHAQTTDELASAPQMAWREVMSSHLGPHTEKDGDGVEKQIENFTENSQINIFNLSKAVQMWKIREMLFLDDPTNGNIFPEIPLYLPPEDAGSN</sequence>
<evidence type="ECO:0000256" key="2">
    <source>
        <dbReference type="ARBA" id="ARBA00022737"/>
    </source>
</evidence>
<dbReference type="GO" id="GO:0005737">
    <property type="term" value="C:cytoplasm"/>
    <property type="evidence" value="ECO:0007669"/>
    <property type="project" value="TreeGrafter"/>
</dbReference>
<feature type="domain" description="Type III effector Xcv3220-like C-terminal" evidence="4">
    <location>
        <begin position="479"/>
        <end position="643"/>
    </location>
</feature>
<evidence type="ECO:0000313" key="6">
    <source>
        <dbReference type="Proteomes" id="UP001164737"/>
    </source>
</evidence>
<dbReference type="SUPFAM" id="SSF52058">
    <property type="entry name" value="L domain-like"/>
    <property type="match status" value="1"/>
</dbReference>
<organism evidence="5 6">
    <name type="scientific">Xanthomonas hortorum</name>
    <dbReference type="NCBI Taxonomy" id="56454"/>
    <lineage>
        <taxon>Bacteria</taxon>
        <taxon>Pseudomonadati</taxon>
        <taxon>Pseudomonadota</taxon>
        <taxon>Gammaproteobacteria</taxon>
        <taxon>Lysobacterales</taxon>
        <taxon>Lysobacteraceae</taxon>
        <taxon>Xanthomonas</taxon>
    </lineage>
</organism>
<evidence type="ECO:0000313" key="5">
    <source>
        <dbReference type="EMBL" id="WAH65632.1"/>
    </source>
</evidence>
<evidence type="ECO:0000256" key="1">
    <source>
        <dbReference type="ARBA" id="ARBA00022614"/>
    </source>
</evidence>
<feature type="region of interest" description="Disordered" evidence="3">
    <location>
        <begin position="1"/>
        <end position="90"/>
    </location>
</feature>
<dbReference type="PROSITE" id="PS51450">
    <property type="entry name" value="LRR"/>
    <property type="match status" value="1"/>
</dbReference>
<dbReference type="EMBL" id="CP107241">
    <property type="protein sequence ID" value="WAH65632.1"/>
    <property type="molecule type" value="Genomic_DNA"/>
</dbReference>
<dbReference type="InterPro" id="IPR003591">
    <property type="entry name" value="Leu-rich_rpt_typical-subtyp"/>
</dbReference>
<reference evidence="5" key="1">
    <citation type="submission" date="2022-10" db="EMBL/GenBank/DDBJ databases">
        <title>Complete genome sequence resource for Xanthomonas hortorum isolated from Greek Oregano.</title>
        <authorList>
            <person name="Gonzalez-Tobon J."/>
            <person name="Helmann T.C."/>
            <person name="Daughtrey M."/>
            <person name="Stodghill P.V."/>
            <person name="Filiatrault M.J."/>
        </authorList>
    </citation>
    <scope>NUCLEOTIDE SEQUENCE</scope>
    <source>
        <strain evidence="5">Oregano 108</strain>
    </source>
</reference>
<dbReference type="Pfam" id="PF20817">
    <property type="entry name" value="XopL_C"/>
    <property type="match status" value="1"/>
</dbReference>
<dbReference type="InterPro" id="IPR001611">
    <property type="entry name" value="Leu-rich_rpt"/>
</dbReference>
<feature type="region of interest" description="Disordered" evidence="3">
    <location>
        <begin position="443"/>
        <end position="483"/>
    </location>
</feature>
<dbReference type="InterPro" id="IPR048490">
    <property type="entry name" value="XopL_C"/>
</dbReference>
<name>A0AA47EUL3_9XANT</name>
<gene>
    <name evidence="5" type="ORF">OEG85_06665</name>
</gene>
<keyword evidence="1" id="KW-0433">Leucine-rich repeat</keyword>
<dbReference type="AlphaFoldDB" id="A0AA47EUL3"/>
<evidence type="ECO:0000259" key="4">
    <source>
        <dbReference type="Pfam" id="PF20817"/>
    </source>
</evidence>
<dbReference type="PANTHER" id="PTHR48051">
    <property type="match status" value="1"/>
</dbReference>
<dbReference type="Gene3D" id="3.80.10.10">
    <property type="entry name" value="Ribonuclease Inhibitor"/>
    <property type="match status" value="1"/>
</dbReference>
<dbReference type="NCBIfam" id="NF041351">
    <property type="entry name" value="XopL"/>
    <property type="match status" value="1"/>
</dbReference>
<evidence type="ECO:0000256" key="3">
    <source>
        <dbReference type="SAM" id="MobiDB-lite"/>
    </source>
</evidence>
<proteinExistence type="predicted"/>
<feature type="compositionally biased region" description="Low complexity" evidence="3">
    <location>
        <begin position="465"/>
        <end position="475"/>
    </location>
</feature>
<feature type="compositionally biased region" description="Basic and acidic residues" evidence="3">
    <location>
        <begin position="14"/>
        <end position="28"/>
    </location>
</feature>
<dbReference type="Proteomes" id="UP001164737">
    <property type="component" value="Chromosome"/>
</dbReference>
<dbReference type="PANTHER" id="PTHR48051:SF1">
    <property type="entry name" value="RAS SUPPRESSOR PROTEIN 1"/>
    <property type="match status" value="1"/>
</dbReference>
<dbReference type="Pfam" id="PF00560">
    <property type="entry name" value="LRR_1"/>
    <property type="match status" value="1"/>
</dbReference>
<accession>A0AA47EUL3</accession>